<reference evidence="2" key="1">
    <citation type="submission" date="2021-10" db="EMBL/GenBank/DDBJ databases">
        <title>Melipona bicolor Genome sequencing and assembly.</title>
        <authorList>
            <person name="Araujo N.S."/>
            <person name="Arias M.C."/>
        </authorList>
    </citation>
    <scope>NUCLEOTIDE SEQUENCE</scope>
    <source>
        <strain evidence="2">USP_2M_L1-L4_2017</strain>
        <tissue evidence="2">Whole body</tissue>
    </source>
</reference>
<evidence type="ECO:0000313" key="2">
    <source>
        <dbReference type="EMBL" id="KAK1137570.1"/>
    </source>
</evidence>
<protein>
    <submittedName>
        <fullName evidence="2">Uncharacterized protein</fullName>
    </submittedName>
</protein>
<evidence type="ECO:0000256" key="1">
    <source>
        <dbReference type="SAM" id="MobiDB-lite"/>
    </source>
</evidence>
<keyword evidence="3" id="KW-1185">Reference proteome</keyword>
<organism evidence="2 3">
    <name type="scientific">Melipona bicolor</name>
    <dbReference type="NCBI Taxonomy" id="60889"/>
    <lineage>
        <taxon>Eukaryota</taxon>
        <taxon>Metazoa</taxon>
        <taxon>Ecdysozoa</taxon>
        <taxon>Arthropoda</taxon>
        <taxon>Hexapoda</taxon>
        <taxon>Insecta</taxon>
        <taxon>Pterygota</taxon>
        <taxon>Neoptera</taxon>
        <taxon>Endopterygota</taxon>
        <taxon>Hymenoptera</taxon>
        <taxon>Apocrita</taxon>
        <taxon>Aculeata</taxon>
        <taxon>Apoidea</taxon>
        <taxon>Anthophila</taxon>
        <taxon>Apidae</taxon>
        <taxon>Melipona</taxon>
    </lineage>
</organism>
<proteinExistence type="predicted"/>
<gene>
    <name evidence="2" type="ORF">K0M31_002074</name>
</gene>
<evidence type="ECO:0000313" key="3">
    <source>
        <dbReference type="Proteomes" id="UP001177670"/>
    </source>
</evidence>
<dbReference type="Proteomes" id="UP001177670">
    <property type="component" value="Unassembled WGS sequence"/>
</dbReference>
<sequence>MIRISETVRDEEFPGDVRDVENERTRREYSGWNTREARSIHRIPGGRPLRIGDVELAESAKFIRHGEPDERSATDANKVLYGQRWSPNSPPAHRPTSRNKVRTPRCETLCIEVRTIENGGLDRHSCASLEDRVMRMAGGSA</sequence>
<feature type="region of interest" description="Disordered" evidence="1">
    <location>
        <begin position="81"/>
        <end position="102"/>
    </location>
</feature>
<dbReference type="AlphaFoldDB" id="A0AA40KYA5"/>
<accession>A0AA40KYA5</accession>
<dbReference type="EMBL" id="JAHYIQ010000001">
    <property type="protein sequence ID" value="KAK1137570.1"/>
    <property type="molecule type" value="Genomic_DNA"/>
</dbReference>
<comment type="caution">
    <text evidence="2">The sequence shown here is derived from an EMBL/GenBank/DDBJ whole genome shotgun (WGS) entry which is preliminary data.</text>
</comment>
<name>A0AA40KYA5_9HYME</name>